<evidence type="ECO:0000256" key="2">
    <source>
        <dbReference type="SAM" id="Phobius"/>
    </source>
</evidence>
<accession>A0A1G9EUR7</accession>
<name>A0A1G9EUR7_9LACT</name>
<proteinExistence type="predicted"/>
<keyword evidence="2" id="KW-0472">Membrane</keyword>
<evidence type="ECO:0000313" key="6">
    <source>
        <dbReference type="Proteomes" id="UP000199433"/>
    </source>
</evidence>
<sequence>MRIKRSILLMAVFLLTACASESDGDMRDESTGYDGGGTVMTEDSADMEMAAEIGESPESSGERLIGEKVIRTANMDFETVEYTETVTYIRELVTRHDAFIEHSYESSHTPGGGASRQYRMIDYTLRVPTEHLTAFLNDLEGVQAQKISEQMGTEDVTQFYRDTEARVQVLENKEERLNELLDRAETIEEIIQIEDSLSQTIAERESLQSQLDYYDDLIDYTSVYLTVTERPRLSGERGDGISFFRRIQDAIVDSFYAFYYILQDLVIFLIYALPFIIVIGIVGWLIWFITRRVKKGRNL</sequence>
<dbReference type="RefSeq" id="WP_091268666.1">
    <property type="nucleotide sequence ID" value="NZ_FNFK01000067.1"/>
</dbReference>
<dbReference type="Pfam" id="PF14257">
    <property type="entry name" value="DUF4349"/>
    <property type="match status" value="1"/>
</dbReference>
<feature type="domain" description="DUF4349" evidence="4">
    <location>
        <begin position="68"/>
        <end position="287"/>
    </location>
</feature>
<organism evidence="5 6">
    <name type="scientific">Alkalibacterium thalassium</name>
    <dbReference type="NCBI Taxonomy" id="426701"/>
    <lineage>
        <taxon>Bacteria</taxon>
        <taxon>Bacillati</taxon>
        <taxon>Bacillota</taxon>
        <taxon>Bacilli</taxon>
        <taxon>Lactobacillales</taxon>
        <taxon>Carnobacteriaceae</taxon>
        <taxon>Alkalibacterium</taxon>
    </lineage>
</organism>
<keyword evidence="3" id="KW-0732">Signal</keyword>
<dbReference type="OrthoDB" id="2162337at2"/>
<feature type="transmembrane region" description="Helical" evidence="2">
    <location>
        <begin position="265"/>
        <end position="289"/>
    </location>
</feature>
<evidence type="ECO:0000259" key="4">
    <source>
        <dbReference type="Pfam" id="PF14257"/>
    </source>
</evidence>
<dbReference type="PROSITE" id="PS51257">
    <property type="entry name" value="PROKAR_LIPOPROTEIN"/>
    <property type="match status" value="1"/>
</dbReference>
<dbReference type="EMBL" id="FNFK01000067">
    <property type="protein sequence ID" value="SDK79821.1"/>
    <property type="molecule type" value="Genomic_DNA"/>
</dbReference>
<gene>
    <name evidence="5" type="ORF">SAMN04488098_106711</name>
</gene>
<feature type="coiled-coil region" evidence="1">
    <location>
        <begin position="160"/>
        <end position="190"/>
    </location>
</feature>
<keyword evidence="2" id="KW-1133">Transmembrane helix</keyword>
<dbReference type="Proteomes" id="UP000199433">
    <property type="component" value="Unassembled WGS sequence"/>
</dbReference>
<dbReference type="InterPro" id="IPR025645">
    <property type="entry name" value="DUF4349"/>
</dbReference>
<evidence type="ECO:0000256" key="3">
    <source>
        <dbReference type="SAM" id="SignalP"/>
    </source>
</evidence>
<evidence type="ECO:0000313" key="5">
    <source>
        <dbReference type="EMBL" id="SDK79821.1"/>
    </source>
</evidence>
<dbReference type="STRING" id="426701.SAMN04488098_106711"/>
<feature type="chain" id="PRO_5011701559" description="DUF4349 domain-containing protein" evidence="3">
    <location>
        <begin position="20"/>
        <end position="299"/>
    </location>
</feature>
<protein>
    <recommendedName>
        <fullName evidence="4">DUF4349 domain-containing protein</fullName>
    </recommendedName>
</protein>
<feature type="signal peptide" evidence="3">
    <location>
        <begin position="1"/>
        <end position="19"/>
    </location>
</feature>
<keyword evidence="2" id="KW-0812">Transmembrane</keyword>
<dbReference type="AlphaFoldDB" id="A0A1G9EUR7"/>
<evidence type="ECO:0000256" key="1">
    <source>
        <dbReference type="SAM" id="Coils"/>
    </source>
</evidence>
<reference evidence="6" key="1">
    <citation type="submission" date="2016-10" db="EMBL/GenBank/DDBJ databases">
        <authorList>
            <person name="Varghese N."/>
            <person name="Submissions S."/>
        </authorList>
    </citation>
    <scope>NUCLEOTIDE SEQUENCE [LARGE SCALE GENOMIC DNA]</scope>
    <source>
        <strain evidence="6">DSM 19181</strain>
    </source>
</reference>
<keyword evidence="1" id="KW-0175">Coiled coil</keyword>
<keyword evidence="6" id="KW-1185">Reference proteome</keyword>